<accession>A0ABR8GTX6</accession>
<sequence>MKIPQKIFKTIAISITALAISITATLGIFVNPVLANNGKHYEHNRLLNQVSTENSNPSSKSNTVQRAFVRKNVVNLTPEERTAFVNALHTLKKTIPEGSTVSIYDQFVATHEGLMTFQPMLMQDDKGNLMPMPPTGVGPASEANPGHGNDAFLPWHREFISRFEQVLQSVDPSVTLPYWDWTDPKALDVIFQPDFLGTKGEGTINIPGIGVFQGGPVGGNFSEANGWVLNKDINIDTLGHQHGSALIRFLQTPPTDKYPLSKTDLDKIFSYDSYDEYQYRLPGDGNPHNSNFYTKPSFRPAIEGNFREDDQGNLKPGFYMHNYMHGLVGGQLTDGSLDSFGRPKITGLLGTMNFASVTYDPAFWLIHSNLDRLWAQWQENGHTGTDFYPSEGQPYGHNLNDPMWPWDGGQSTPGLLASVNLQPYLLSFAPKDIVTPRDTLDLKRYGYTYDTLTTSPELASSVDISGKDLETANLHTNLTPLR</sequence>
<dbReference type="SUPFAM" id="SSF48056">
    <property type="entry name" value="Di-copper centre-containing domain"/>
    <property type="match status" value="1"/>
</dbReference>
<keyword evidence="6" id="KW-1185">Reference proteome</keyword>
<keyword evidence="3" id="KW-0186">Copper</keyword>
<dbReference type="RefSeq" id="WP_051502976.1">
    <property type="nucleotide sequence ID" value="NZ_JACJTA010000043.1"/>
</dbReference>
<protein>
    <submittedName>
        <fullName evidence="5">Tyrosinase family protein</fullName>
    </submittedName>
</protein>
<comment type="similarity">
    <text evidence="1">Belongs to the tyrosinase family.</text>
</comment>
<evidence type="ECO:0000259" key="4">
    <source>
        <dbReference type="PROSITE" id="PS00498"/>
    </source>
</evidence>
<dbReference type="Gene3D" id="1.10.1280.10">
    <property type="entry name" value="Di-copper center containing domain from catechol oxidase"/>
    <property type="match status" value="1"/>
</dbReference>
<evidence type="ECO:0000256" key="3">
    <source>
        <dbReference type="ARBA" id="ARBA00023008"/>
    </source>
</evidence>
<dbReference type="Pfam" id="PF00264">
    <property type="entry name" value="Tyrosinase"/>
    <property type="match status" value="1"/>
</dbReference>
<evidence type="ECO:0000313" key="5">
    <source>
        <dbReference type="EMBL" id="MBD2606580.1"/>
    </source>
</evidence>
<dbReference type="EMBL" id="JACJTA010000043">
    <property type="protein sequence ID" value="MBD2606580.1"/>
    <property type="molecule type" value="Genomic_DNA"/>
</dbReference>
<evidence type="ECO:0000256" key="2">
    <source>
        <dbReference type="ARBA" id="ARBA00022723"/>
    </source>
</evidence>
<organism evidence="5 6">
    <name type="scientific">Scytonema hofmannii FACHB-248</name>
    <dbReference type="NCBI Taxonomy" id="1842502"/>
    <lineage>
        <taxon>Bacteria</taxon>
        <taxon>Bacillati</taxon>
        <taxon>Cyanobacteriota</taxon>
        <taxon>Cyanophyceae</taxon>
        <taxon>Nostocales</taxon>
        <taxon>Scytonemataceae</taxon>
        <taxon>Scytonema</taxon>
    </lineage>
</organism>
<dbReference type="InterPro" id="IPR008922">
    <property type="entry name" value="Di-copper_centre_dom_sf"/>
</dbReference>
<keyword evidence="2" id="KW-0479">Metal-binding</keyword>
<dbReference type="InterPro" id="IPR050316">
    <property type="entry name" value="Tyrosinase/Hemocyanin"/>
</dbReference>
<dbReference type="InterPro" id="IPR002227">
    <property type="entry name" value="Tyrosinase_Cu-bd"/>
</dbReference>
<evidence type="ECO:0000256" key="1">
    <source>
        <dbReference type="ARBA" id="ARBA00009928"/>
    </source>
</evidence>
<dbReference type="PRINTS" id="PR00092">
    <property type="entry name" value="TYROSINASE"/>
</dbReference>
<gene>
    <name evidence="5" type="ORF">H6G81_19095</name>
</gene>
<feature type="domain" description="Tyrosinase copper-binding" evidence="4">
    <location>
        <begin position="360"/>
        <end position="371"/>
    </location>
</feature>
<evidence type="ECO:0000313" key="6">
    <source>
        <dbReference type="Proteomes" id="UP000660380"/>
    </source>
</evidence>
<dbReference type="PROSITE" id="PS00498">
    <property type="entry name" value="TYROSINASE_2"/>
    <property type="match status" value="1"/>
</dbReference>
<reference evidence="5 6" key="1">
    <citation type="journal article" date="2020" name="ISME J.">
        <title>Comparative genomics reveals insights into cyanobacterial evolution and habitat adaptation.</title>
        <authorList>
            <person name="Chen M.Y."/>
            <person name="Teng W.K."/>
            <person name="Zhao L."/>
            <person name="Hu C.X."/>
            <person name="Zhou Y.K."/>
            <person name="Han B.P."/>
            <person name="Song L.R."/>
            <person name="Shu W.S."/>
        </authorList>
    </citation>
    <scope>NUCLEOTIDE SEQUENCE [LARGE SCALE GENOMIC DNA]</scope>
    <source>
        <strain evidence="5 6">FACHB-248</strain>
    </source>
</reference>
<dbReference type="PANTHER" id="PTHR11474">
    <property type="entry name" value="TYROSINASE FAMILY MEMBER"/>
    <property type="match status" value="1"/>
</dbReference>
<proteinExistence type="inferred from homology"/>
<comment type="caution">
    <text evidence="5">The sequence shown here is derived from an EMBL/GenBank/DDBJ whole genome shotgun (WGS) entry which is preliminary data.</text>
</comment>
<dbReference type="PANTHER" id="PTHR11474:SF126">
    <property type="entry name" value="TYROSINASE-LIKE PROTEIN TYR-1-RELATED"/>
    <property type="match status" value="1"/>
</dbReference>
<name>A0ABR8GTX6_9CYAN</name>
<dbReference type="Proteomes" id="UP000660380">
    <property type="component" value="Unassembled WGS sequence"/>
</dbReference>